<evidence type="ECO:0000313" key="2">
    <source>
        <dbReference type="Proteomes" id="UP000225740"/>
    </source>
</evidence>
<accession>A0A2G1W1Q0</accession>
<keyword evidence="2" id="KW-1185">Reference proteome</keyword>
<name>A0A2G1W1Q0_9BACT</name>
<comment type="caution">
    <text evidence="1">The sequence shown here is derived from an EMBL/GenBank/DDBJ whole genome shotgun (WGS) entry which is preliminary data.</text>
</comment>
<dbReference type="NCBIfam" id="TIGR02595">
    <property type="entry name" value="PEP_CTERM"/>
    <property type="match status" value="1"/>
</dbReference>
<dbReference type="Gene3D" id="2.60.120.1350">
    <property type="entry name" value="Protein of unknown function DUF4465"/>
    <property type="match status" value="1"/>
</dbReference>
<dbReference type="EMBL" id="NIZW01000021">
    <property type="protein sequence ID" value="PHQ32952.1"/>
    <property type="molecule type" value="Genomic_DNA"/>
</dbReference>
<dbReference type="InterPro" id="IPR013424">
    <property type="entry name" value="Ice-binding_C"/>
</dbReference>
<reference evidence="1 2" key="1">
    <citation type="submission" date="2017-06" db="EMBL/GenBank/DDBJ databases">
        <title>Description of Rhodopirellula bahusiensis sp. nov.</title>
        <authorList>
            <person name="Kizina J."/>
            <person name="Harder J."/>
        </authorList>
    </citation>
    <scope>NUCLEOTIDE SEQUENCE [LARGE SCALE GENOMIC DNA]</scope>
    <source>
        <strain evidence="1 2">SWK21</strain>
    </source>
</reference>
<proteinExistence type="predicted"/>
<dbReference type="AlphaFoldDB" id="A0A2G1W1Q0"/>
<organism evidence="1 2">
    <name type="scientific">Rhodopirellula bahusiensis</name>
    <dbReference type="NCBI Taxonomy" id="2014065"/>
    <lineage>
        <taxon>Bacteria</taxon>
        <taxon>Pseudomonadati</taxon>
        <taxon>Planctomycetota</taxon>
        <taxon>Planctomycetia</taxon>
        <taxon>Pirellulales</taxon>
        <taxon>Pirellulaceae</taxon>
        <taxon>Rhodopirellula</taxon>
    </lineage>
</organism>
<dbReference type="OrthoDB" id="8562952at2"/>
<protein>
    <submittedName>
        <fullName evidence="1">PEP-CTERM sorting domain-containing protein</fullName>
    </submittedName>
</protein>
<dbReference type="Proteomes" id="UP000225740">
    <property type="component" value="Unassembled WGS sequence"/>
</dbReference>
<dbReference type="InterPro" id="IPR027828">
    <property type="entry name" value="DUF4465"/>
</dbReference>
<dbReference type="Pfam" id="PF14717">
    <property type="entry name" value="DUF4465"/>
    <property type="match status" value="1"/>
</dbReference>
<sequence>MVVDFESQDLGGSGVSNGPVANATIVPGAYGGNDHIGVFTADGVDFSNRYNDLYGSWSGFAVSNHTDTTTPGYSNQYSATPGSGSGGSDAYAVAFGYANSTPTSINTLTALPSIYLPDGEQAISADVSNTTYASLSMSNGDSFAKQFGGPAGTDPDFFKLSVFGIDANDQILDTTIEVFLADFRFTDSLQDFILDDWLTIDLTSMSDARSLHFNLSSSDVGPYGLNTPGYFALDNFATATAVPEPGSLAVLMSIGIGVAINRRRRVRQESATDRTSAIS</sequence>
<evidence type="ECO:0000313" key="1">
    <source>
        <dbReference type="EMBL" id="PHQ32952.1"/>
    </source>
</evidence>
<gene>
    <name evidence="1" type="ORF">CEE69_23075</name>
</gene>